<reference evidence="2 3" key="1">
    <citation type="submission" date="2017-11" db="EMBL/GenBank/DDBJ databases">
        <title>Genomic Encyclopedia of Archaeal and Bacterial Type Strains, Phase II (KMG-II): From Individual Species to Whole Genera.</title>
        <authorList>
            <person name="Goeker M."/>
        </authorList>
    </citation>
    <scope>NUCLEOTIDE SEQUENCE [LARGE SCALE GENOMIC DNA]</scope>
    <source>
        <strain evidence="2 3">DSM 25625</strain>
    </source>
</reference>
<feature type="transmembrane region" description="Helical" evidence="1">
    <location>
        <begin position="33"/>
        <end position="56"/>
    </location>
</feature>
<comment type="caution">
    <text evidence="2">The sequence shown here is derived from an EMBL/GenBank/DDBJ whole genome shotgun (WGS) entry which is preliminary data.</text>
</comment>
<dbReference type="EMBL" id="PGFB01000001">
    <property type="protein sequence ID" value="PJJ65244.1"/>
    <property type="molecule type" value="Genomic_DNA"/>
</dbReference>
<evidence type="ECO:0000313" key="2">
    <source>
        <dbReference type="EMBL" id="PJJ65244.1"/>
    </source>
</evidence>
<evidence type="ECO:0000256" key="1">
    <source>
        <dbReference type="SAM" id="Phobius"/>
    </source>
</evidence>
<sequence length="168" mass="17244">MVFPTKGTTVTSTSSVSTSAVAVSPTKARIVRWIGFLGILGGLVMIVAGGVVWGMVSGQLSDERITVAEDAAFLGGSPVAGPFSAFAQADIINHHALEASGGKTYAELDQDDPVRATMMNASFLRASLFTSVVSFGVAVFAIGTGLLLGLMGWALIAITPRPSRADAV</sequence>
<accession>A0A2M9C3Y8</accession>
<proteinExistence type="predicted"/>
<dbReference type="Proteomes" id="UP000230161">
    <property type="component" value="Unassembled WGS sequence"/>
</dbReference>
<keyword evidence="1" id="KW-0472">Membrane</keyword>
<dbReference type="AlphaFoldDB" id="A0A2M9C3Y8"/>
<gene>
    <name evidence="2" type="ORF">CLV54_0273</name>
</gene>
<keyword evidence="1" id="KW-1133">Transmembrane helix</keyword>
<keyword evidence="1" id="KW-0812">Transmembrane</keyword>
<evidence type="ECO:0008006" key="4">
    <source>
        <dbReference type="Google" id="ProtNLM"/>
    </source>
</evidence>
<evidence type="ECO:0000313" key="3">
    <source>
        <dbReference type="Proteomes" id="UP000230161"/>
    </source>
</evidence>
<protein>
    <recommendedName>
        <fullName evidence="4">Aromatic ring-opening dioxygenase LigA</fullName>
    </recommendedName>
</protein>
<name>A0A2M9C3Y8_9MICO</name>
<feature type="transmembrane region" description="Helical" evidence="1">
    <location>
        <begin position="128"/>
        <end position="156"/>
    </location>
</feature>
<keyword evidence="3" id="KW-1185">Reference proteome</keyword>
<organism evidence="2 3">
    <name type="scientific">Compostimonas suwonensis</name>
    <dbReference type="NCBI Taxonomy" id="1048394"/>
    <lineage>
        <taxon>Bacteria</taxon>
        <taxon>Bacillati</taxon>
        <taxon>Actinomycetota</taxon>
        <taxon>Actinomycetes</taxon>
        <taxon>Micrococcales</taxon>
        <taxon>Microbacteriaceae</taxon>
        <taxon>Compostimonas</taxon>
    </lineage>
</organism>